<dbReference type="PANTHER" id="PTHR23362">
    <property type="entry name" value="L-PLASTIN-RELATED"/>
    <property type="match status" value="1"/>
</dbReference>
<dbReference type="InterPro" id="IPR006570">
    <property type="entry name" value="SPK_dom"/>
</dbReference>
<proteinExistence type="predicted"/>
<dbReference type="EMBL" id="GL379807">
    <property type="protein sequence ID" value="EGT41506.1"/>
    <property type="molecule type" value="Genomic_DNA"/>
</dbReference>
<feature type="compositionally biased region" description="Polar residues" evidence="1">
    <location>
        <begin position="163"/>
        <end position="185"/>
    </location>
</feature>
<feature type="compositionally biased region" description="Polar residues" evidence="1">
    <location>
        <begin position="135"/>
        <end position="150"/>
    </location>
</feature>
<reference evidence="4" key="1">
    <citation type="submission" date="2011-07" db="EMBL/GenBank/DDBJ databases">
        <authorList>
            <consortium name="Caenorhabditis brenneri Sequencing and Analysis Consortium"/>
            <person name="Wilson R.K."/>
        </authorList>
    </citation>
    <scope>NUCLEOTIDE SEQUENCE [LARGE SCALE GENOMIC DNA]</scope>
    <source>
        <strain evidence="4">PB2801</strain>
    </source>
</reference>
<dbReference type="AlphaFoldDB" id="G0MQV7"/>
<name>G0MQV7_CAEBE</name>
<feature type="region of interest" description="Disordered" evidence="1">
    <location>
        <begin position="135"/>
        <end position="243"/>
    </location>
</feature>
<feature type="compositionally biased region" description="Basic and acidic residues" evidence="1">
    <location>
        <begin position="202"/>
        <end position="211"/>
    </location>
</feature>
<organism evidence="4">
    <name type="scientific">Caenorhabditis brenneri</name>
    <name type="common">Nematode worm</name>
    <dbReference type="NCBI Taxonomy" id="135651"/>
    <lineage>
        <taxon>Eukaryota</taxon>
        <taxon>Metazoa</taxon>
        <taxon>Ecdysozoa</taxon>
        <taxon>Nematoda</taxon>
        <taxon>Chromadorea</taxon>
        <taxon>Rhabditida</taxon>
        <taxon>Rhabditina</taxon>
        <taxon>Rhabditomorpha</taxon>
        <taxon>Rhabditoidea</taxon>
        <taxon>Rhabditidae</taxon>
        <taxon>Peloderinae</taxon>
        <taxon>Caenorhabditis</taxon>
    </lineage>
</organism>
<dbReference type="InParanoid" id="G0MQV7"/>
<protein>
    <recommendedName>
        <fullName evidence="2">SPK domain-containing protein</fullName>
    </recommendedName>
</protein>
<evidence type="ECO:0000313" key="3">
    <source>
        <dbReference type="EMBL" id="EGT41506.1"/>
    </source>
</evidence>
<evidence type="ECO:0000313" key="4">
    <source>
        <dbReference type="Proteomes" id="UP000008068"/>
    </source>
</evidence>
<sequence length="450" mass="50731">MSTRNTESSNEFLQWMLEHKGDVNHPIALSVLMREFFKKKPAGKNAETNMVDVQVMRKRIKRIFEKPVETYSHTFTLNQIIQLHFLIAIPVSEQLRQEIEKHGKLQLGATRKAIQAYHSYDGTFIRPGKGWEDIQSSSNSTLVDTSTSDAQPVKEERRRSMTHAPQYQRSQNLERYPHMSNQSRRNGALQRRDPLQPGSEQWDMHIPKEESPNSAESNQMVYHNGADSPFQGTAPTQPGNRSPNLEMHIPKDEFGNAVGSSPLVHHNQTNDSLQGSGLLQGSAYGGDLFETAQMPQQSAPNGFVQTGVPHGFLASLDLLKHLHNMIVVLKNASFNSVDHQIVAERDNLDRQNGVVSTEDFMTSVKQCLGVLRRGAHTYHQSTRQAMPYELFLNLFKFFLLTVGAPVTDPTVLELDVEFEKCKNAPSMVVIEVSKIECVLTSLFHMATPFI</sequence>
<dbReference type="PANTHER" id="PTHR23362:SF0">
    <property type="entry name" value="CALPONIN-HOMOLOGY (CH) DOMAIN-CONTAINING PROTEIN-RELATED"/>
    <property type="match status" value="1"/>
</dbReference>
<feature type="compositionally biased region" description="Polar residues" evidence="1">
    <location>
        <begin position="212"/>
        <end position="221"/>
    </location>
</feature>
<evidence type="ECO:0000256" key="1">
    <source>
        <dbReference type="SAM" id="MobiDB-lite"/>
    </source>
</evidence>
<dbReference type="HOGENOM" id="CLU_049229_0_0_1"/>
<gene>
    <name evidence="3" type="ORF">CAEBREN_16911</name>
</gene>
<feature type="compositionally biased region" description="Polar residues" evidence="1">
    <location>
        <begin position="230"/>
        <end position="243"/>
    </location>
</feature>
<accession>G0MQV7</accession>
<dbReference type="InterPro" id="IPR053315">
    <property type="entry name" value="Peptidase_C14A"/>
</dbReference>
<keyword evidence="4" id="KW-1185">Reference proteome</keyword>
<dbReference type="Pfam" id="PF04435">
    <property type="entry name" value="SPK"/>
    <property type="match status" value="1"/>
</dbReference>
<dbReference type="Proteomes" id="UP000008068">
    <property type="component" value="Unassembled WGS sequence"/>
</dbReference>
<feature type="domain" description="SPK" evidence="2">
    <location>
        <begin position="12"/>
        <end position="124"/>
    </location>
</feature>
<evidence type="ECO:0000259" key="2">
    <source>
        <dbReference type="Pfam" id="PF04435"/>
    </source>
</evidence>